<name>A0A6J6DW05_9ZZZZ</name>
<gene>
    <name evidence="1" type="ORF">UFOPK1740_00031</name>
</gene>
<dbReference type="SMART" id="SM00855">
    <property type="entry name" value="PGAM"/>
    <property type="match status" value="1"/>
</dbReference>
<dbReference type="AlphaFoldDB" id="A0A6J6DW05"/>
<evidence type="ECO:0000313" key="1">
    <source>
        <dbReference type="EMBL" id="CAB4568351.1"/>
    </source>
</evidence>
<dbReference type="GO" id="GO:0016791">
    <property type="term" value="F:phosphatase activity"/>
    <property type="evidence" value="ECO:0007669"/>
    <property type="project" value="TreeGrafter"/>
</dbReference>
<dbReference type="InterPro" id="IPR029033">
    <property type="entry name" value="His_PPase_superfam"/>
</dbReference>
<dbReference type="InterPro" id="IPR013078">
    <property type="entry name" value="His_Pase_superF_clade-1"/>
</dbReference>
<sequence length="213" mass="24075">MATRTLVHVMRHGEVFNPEKVLYGRLPGYKLSELGLKMADRAAEYFKNNDLSLIVSSPLERAQQTAQPTALSHNLKPELEELIIEAENVFEGKRVSVGDGALRDPRNWWYLRNPIKPSWGEPYKKVANRMRTAIFSARDSAKGREALLVSHQLPIWIARLSAEGRSFVHDPRRRQCSLASVTTFVFENDSLVEVKYEEPSADLLKDASKISGA</sequence>
<proteinExistence type="predicted"/>
<reference evidence="1" key="1">
    <citation type="submission" date="2020-05" db="EMBL/GenBank/DDBJ databases">
        <authorList>
            <person name="Chiriac C."/>
            <person name="Salcher M."/>
            <person name="Ghai R."/>
            <person name="Kavagutti S V."/>
        </authorList>
    </citation>
    <scope>NUCLEOTIDE SEQUENCE</scope>
</reference>
<dbReference type="GO" id="GO:0005737">
    <property type="term" value="C:cytoplasm"/>
    <property type="evidence" value="ECO:0007669"/>
    <property type="project" value="TreeGrafter"/>
</dbReference>
<dbReference type="SUPFAM" id="SSF53254">
    <property type="entry name" value="Phosphoglycerate mutase-like"/>
    <property type="match status" value="1"/>
</dbReference>
<dbReference type="InterPro" id="IPR050275">
    <property type="entry name" value="PGM_Phosphatase"/>
</dbReference>
<dbReference type="CDD" id="cd07067">
    <property type="entry name" value="HP_PGM_like"/>
    <property type="match status" value="1"/>
</dbReference>
<accession>A0A6J6DW05</accession>
<dbReference type="EMBL" id="CAEZTU010000001">
    <property type="protein sequence ID" value="CAB4568351.1"/>
    <property type="molecule type" value="Genomic_DNA"/>
</dbReference>
<dbReference type="PANTHER" id="PTHR48100">
    <property type="entry name" value="BROAD-SPECIFICITY PHOSPHATASE YOR283W-RELATED"/>
    <property type="match status" value="1"/>
</dbReference>
<dbReference type="Pfam" id="PF00300">
    <property type="entry name" value="His_Phos_1"/>
    <property type="match status" value="1"/>
</dbReference>
<dbReference type="PANTHER" id="PTHR48100:SF51">
    <property type="entry name" value="PHOSPHOGLYCERATE MUTASE"/>
    <property type="match status" value="1"/>
</dbReference>
<dbReference type="Gene3D" id="3.40.50.1240">
    <property type="entry name" value="Phosphoglycerate mutase-like"/>
    <property type="match status" value="1"/>
</dbReference>
<protein>
    <submittedName>
        <fullName evidence="1">Unannotated protein</fullName>
    </submittedName>
</protein>
<organism evidence="1">
    <name type="scientific">freshwater metagenome</name>
    <dbReference type="NCBI Taxonomy" id="449393"/>
    <lineage>
        <taxon>unclassified sequences</taxon>
        <taxon>metagenomes</taxon>
        <taxon>ecological metagenomes</taxon>
    </lineage>
</organism>